<dbReference type="InterPro" id="IPR003790">
    <property type="entry name" value="GHL10"/>
</dbReference>
<dbReference type="RefSeq" id="WP_163817200.1">
    <property type="nucleotide sequence ID" value="NZ_JAAGOB010000003.1"/>
</dbReference>
<evidence type="ECO:0000259" key="3">
    <source>
        <dbReference type="Pfam" id="PF02638"/>
    </source>
</evidence>
<feature type="chain" id="PRO_5038863137" evidence="2">
    <location>
        <begin position="26"/>
        <end position="813"/>
    </location>
</feature>
<evidence type="ECO:0000256" key="2">
    <source>
        <dbReference type="SAM" id="SignalP"/>
    </source>
</evidence>
<dbReference type="GO" id="GO:0016787">
    <property type="term" value="F:hydrolase activity"/>
    <property type="evidence" value="ECO:0007669"/>
    <property type="project" value="UniProtKB-KW"/>
</dbReference>
<keyword evidence="1 2" id="KW-0732">Signal</keyword>
<sequence length="813" mass="85992">MSRTRQLISMAAVLCLAAGPAAISAAASDAPDAPHLVAADGPHVVAADGAERAIDAIDPGGRGDGVMALYTPDFGPSTRTNAWGAEAVLEPSGGGGQFLVTGVCTVWGQQDGQCGGPGDNAIPEGGYVLSASPGGDDPRTFIRDHVAVGDVVTVDLPIEREVVTTLDVTDPTAATNPDGVDPSTGECFPGCRGAEQLVRYTPESGASTGTNQFGYEVTVIDGRVVQRGGSDNAIPAGGYVLSGHGTRGNWLATHAEVGARVEIDGPQLRIIVDAGSYVFGAQLAIDRAEESLGVAREACLAVDTAAAEHELSDADDALAAALDAVDTGDQQGAVDLAGQALASADRAWYATRASRPLETRGIWVRPQEENADAIRGALDEIADAGFTTVYLETFYQGYTIFPSATAEKYGVTPQRPQFADFDPLAVWVDEAHARDLELHAWVHSFFVGSEATGGPGPILDVYPEWAGVERRHVGAGEPRPSTAEAGYYFVDPAIPGARSYLHDVFGEIVDGYDVDGLHLDYIRYPISLPLESSFSYSDHSRAQFDAEFGVDPLELDLDSDGWEDWTAWRQRQVTSFVTETHARVRAAERDVVLSAAVFPDRFDAEQRKAQNWAGWSEQGIIDVLAGMSFGGSPRQTAVDTETMLEATSASTLIVTGTYAPYSSLPPETMIEQIEAARSAGAHGVALFAYNQLTIRQAAAAAQASFRDRSSSAGRNPVDAATVGVADLAERVSGVHARCITGSSERALRARLNEVIDSLSQPDGDGTGLRRAEAGLRRLADWAPERTGAAPLSHQLREELGRAADVVAYARLRR</sequence>
<dbReference type="Proteomes" id="UP000469185">
    <property type="component" value="Unassembled WGS sequence"/>
</dbReference>
<dbReference type="InterPro" id="IPR017853">
    <property type="entry name" value="GH"/>
</dbReference>
<feature type="domain" description="Glycosyl hydrolase-like 10" evidence="3">
    <location>
        <begin position="360"/>
        <end position="625"/>
    </location>
</feature>
<name>A0A6N9YIW7_9ACTN</name>
<dbReference type="SUPFAM" id="SSF51445">
    <property type="entry name" value="(Trans)glycosidases"/>
    <property type="match status" value="1"/>
</dbReference>
<dbReference type="InterPro" id="IPR052177">
    <property type="entry name" value="Divisome_Glycosyl_Hydrolase"/>
</dbReference>
<comment type="caution">
    <text evidence="4">The sequence shown here is derived from an EMBL/GenBank/DDBJ whole genome shotgun (WGS) entry which is preliminary data.</text>
</comment>
<dbReference type="EMBL" id="JAAGOB010000003">
    <property type="protein sequence ID" value="NED94904.1"/>
    <property type="molecule type" value="Genomic_DNA"/>
</dbReference>
<dbReference type="PANTHER" id="PTHR43405">
    <property type="entry name" value="GLYCOSYL HYDROLASE DIGH"/>
    <property type="match status" value="1"/>
</dbReference>
<keyword evidence="5" id="KW-1185">Reference proteome</keyword>
<accession>A0A6N9YIW7</accession>
<keyword evidence="4" id="KW-0378">Hydrolase</keyword>
<proteinExistence type="predicted"/>
<reference evidence="4 5" key="1">
    <citation type="submission" date="2020-02" db="EMBL/GenBank/DDBJ databases">
        <authorList>
            <person name="Li X.-J."/>
            <person name="Feng X.-M."/>
        </authorList>
    </citation>
    <scope>NUCLEOTIDE SEQUENCE [LARGE SCALE GENOMIC DNA]</scope>
    <source>
        <strain evidence="4 5">CGMCC 4.7225</strain>
    </source>
</reference>
<dbReference type="PANTHER" id="PTHR43405:SF1">
    <property type="entry name" value="GLYCOSYL HYDROLASE DIGH"/>
    <property type="match status" value="1"/>
</dbReference>
<dbReference type="Pfam" id="PF02638">
    <property type="entry name" value="GHL10"/>
    <property type="match status" value="1"/>
</dbReference>
<gene>
    <name evidence="4" type="ORF">G1H11_06215</name>
</gene>
<dbReference type="Gene3D" id="3.20.20.80">
    <property type="entry name" value="Glycosidases"/>
    <property type="match status" value="1"/>
</dbReference>
<organism evidence="4 5">
    <name type="scientific">Phytoactinopolyspora alkaliphila</name>
    <dbReference type="NCBI Taxonomy" id="1783498"/>
    <lineage>
        <taxon>Bacteria</taxon>
        <taxon>Bacillati</taxon>
        <taxon>Actinomycetota</taxon>
        <taxon>Actinomycetes</taxon>
        <taxon>Jiangellales</taxon>
        <taxon>Jiangellaceae</taxon>
        <taxon>Phytoactinopolyspora</taxon>
    </lineage>
</organism>
<evidence type="ECO:0000313" key="5">
    <source>
        <dbReference type="Proteomes" id="UP000469185"/>
    </source>
</evidence>
<dbReference type="AlphaFoldDB" id="A0A6N9YIW7"/>
<protein>
    <submittedName>
        <fullName evidence="4">Family 10 glycosylhydrolase</fullName>
    </submittedName>
</protein>
<feature type="signal peptide" evidence="2">
    <location>
        <begin position="1"/>
        <end position="25"/>
    </location>
</feature>
<evidence type="ECO:0000256" key="1">
    <source>
        <dbReference type="ARBA" id="ARBA00022729"/>
    </source>
</evidence>
<evidence type="ECO:0000313" key="4">
    <source>
        <dbReference type="EMBL" id="NED94904.1"/>
    </source>
</evidence>